<keyword evidence="8 13" id="KW-0812">Transmembrane</keyword>
<feature type="transmembrane region" description="Helical" evidence="13">
    <location>
        <begin position="360"/>
        <end position="380"/>
    </location>
</feature>
<comment type="caution">
    <text evidence="14">The sequence shown here is derived from an EMBL/GenBank/DDBJ whole genome shotgun (WGS) entry which is preliminary data.</text>
</comment>
<keyword evidence="11 13" id="KW-0472">Membrane</keyword>
<sequence>MQRDLTKGNVLHNLLLFSVPYLFSCFLQTFYGLADLFITGRFNGAASISAVSIGSQVTHMLTVIVVGLTMGTTVMISRAVGSQDKKLAARAIGSTVNLFTAFAVVSTVVLLFAVDGIISVLSTPAEAVSQTRSYLLICFLGCPFITAYNVISSIFRGLGDSKSPMYFIAAAGVVNIVLDVIFIGPMAMGAAGAALGTVLSQAVSVLLSLAMLRKKGLGIPLSREDFRFRPRVLSGLVKVGLPIAVQDGFIQISFIVITVIANRRGLVTATGVGIVEKVISFLFLVPSAMLSSVSALTAQNIGANRHDQGLKVLRYGMTICVGFGLAAVTVCQIWPEQIVALFANGDAEVIRMGAQYLRTYVTDCVFAGVNFCFCGYFCAYSRSFVTFLWNFTATLFIRIPGAYLASVCFPDSLYAMGLASPAGSLFASIVGGILFVRMLHRRSRETTLSGV</sequence>
<accession>A0ABR9R116</accession>
<feature type="transmembrane region" description="Helical" evidence="13">
    <location>
        <begin position="387"/>
        <end position="407"/>
    </location>
</feature>
<evidence type="ECO:0000313" key="15">
    <source>
        <dbReference type="Proteomes" id="UP000768567"/>
    </source>
</evidence>
<evidence type="ECO:0000256" key="3">
    <source>
        <dbReference type="ARBA" id="ARBA00010199"/>
    </source>
</evidence>
<evidence type="ECO:0000256" key="13">
    <source>
        <dbReference type="SAM" id="Phobius"/>
    </source>
</evidence>
<dbReference type="InterPro" id="IPR002528">
    <property type="entry name" value="MATE_fam"/>
</dbReference>
<comment type="function">
    <text evidence="1">Multidrug efflux pump.</text>
</comment>
<evidence type="ECO:0000256" key="1">
    <source>
        <dbReference type="ARBA" id="ARBA00003408"/>
    </source>
</evidence>
<evidence type="ECO:0000256" key="6">
    <source>
        <dbReference type="ARBA" id="ARBA00022449"/>
    </source>
</evidence>
<keyword evidence="6" id="KW-0050">Antiport</keyword>
<proteinExistence type="inferred from homology"/>
<evidence type="ECO:0000256" key="11">
    <source>
        <dbReference type="ARBA" id="ARBA00023136"/>
    </source>
</evidence>
<evidence type="ECO:0000256" key="7">
    <source>
        <dbReference type="ARBA" id="ARBA00022475"/>
    </source>
</evidence>
<reference evidence="14 15" key="1">
    <citation type="submission" date="2020-10" db="EMBL/GenBank/DDBJ databases">
        <title>ChiBAC.</title>
        <authorList>
            <person name="Zenner C."/>
            <person name="Hitch T.C.A."/>
            <person name="Clavel T."/>
        </authorList>
    </citation>
    <scope>NUCLEOTIDE SEQUENCE [LARGE SCALE GENOMIC DNA]</scope>
    <source>
        <strain evidence="14 15">DSM 109015</strain>
    </source>
</reference>
<keyword evidence="7" id="KW-1003">Cell membrane</keyword>
<evidence type="ECO:0000256" key="2">
    <source>
        <dbReference type="ARBA" id="ARBA00004651"/>
    </source>
</evidence>
<comment type="subcellular location">
    <subcellularLocation>
        <location evidence="2">Cell membrane</location>
        <topology evidence="2">Multi-pass membrane protein</topology>
    </subcellularLocation>
</comment>
<evidence type="ECO:0000256" key="10">
    <source>
        <dbReference type="ARBA" id="ARBA00023065"/>
    </source>
</evidence>
<dbReference type="Pfam" id="PF01554">
    <property type="entry name" value="MatE"/>
    <property type="match status" value="2"/>
</dbReference>
<feature type="transmembrane region" description="Helical" evidence="13">
    <location>
        <begin position="53"/>
        <end position="76"/>
    </location>
</feature>
<evidence type="ECO:0000256" key="12">
    <source>
        <dbReference type="ARBA" id="ARBA00031636"/>
    </source>
</evidence>
<feature type="transmembrane region" description="Helical" evidence="13">
    <location>
        <begin position="190"/>
        <end position="212"/>
    </location>
</feature>
<feature type="transmembrane region" description="Helical" evidence="13">
    <location>
        <begin position="315"/>
        <end position="335"/>
    </location>
</feature>
<protein>
    <recommendedName>
        <fullName evidence="4">Probable multidrug resistance protein NorM</fullName>
    </recommendedName>
    <alternativeName>
        <fullName evidence="12">Multidrug-efflux transporter</fullName>
    </alternativeName>
</protein>
<dbReference type="InterPro" id="IPR050222">
    <property type="entry name" value="MATE_MdtK"/>
</dbReference>
<dbReference type="EMBL" id="JADCKC010000001">
    <property type="protein sequence ID" value="MBE5036795.1"/>
    <property type="molecule type" value="Genomic_DNA"/>
</dbReference>
<evidence type="ECO:0000256" key="8">
    <source>
        <dbReference type="ARBA" id="ARBA00022692"/>
    </source>
</evidence>
<organism evidence="14 15">
    <name type="scientific">Gemmiger gallinarum</name>
    <dbReference type="NCBI Taxonomy" id="2779354"/>
    <lineage>
        <taxon>Bacteria</taxon>
        <taxon>Bacillati</taxon>
        <taxon>Bacillota</taxon>
        <taxon>Clostridia</taxon>
        <taxon>Eubacteriales</taxon>
        <taxon>Gemmiger</taxon>
    </lineage>
</organism>
<dbReference type="PANTHER" id="PTHR43298">
    <property type="entry name" value="MULTIDRUG RESISTANCE PROTEIN NORM-RELATED"/>
    <property type="match status" value="1"/>
</dbReference>
<comment type="similarity">
    <text evidence="3">Belongs to the multi antimicrobial extrusion (MATE) (TC 2.A.66.1) family.</text>
</comment>
<feature type="transmembrane region" description="Helical" evidence="13">
    <location>
        <begin position="133"/>
        <end position="151"/>
    </location>
</feature>
<dbReference type="RefSeq" id="WP_193500077.1">
    <property type="nucleotide sequence ID" value="NZ_JADCKC010000001.1"/>
</dbReference>
<feature type="transmembrane region" description="Helical" evidence="13">
    <location>
        <begin position="233"/>
        <end position="261"/>
    </location>
</feature>
<feature type="transmembrane region" description="Helical" evidence="13">
    <location>
        <begin position="413"/>
        <end position="436"/>
    </location>
</feature>
<feature type="transmembrane region" description="Helical" evidence="13">
    <location>
        <begin position="12"/>
        <end position="33"/>
    </location>
</feature>
<keyword evidence="15" id="KW-1185">Reference proteome</keyword>
<dbReference type="InterPro" id="IPR048279">
    <property type="entry name" value="MdtK-like"/>
</dbReference>
<keyword evidence="9 13" id="KW-1133">Transmembrane helix</keyword>
<dbReference type="Proteomes" id="UP000768567">
    <property type="component" value="Unassembled WGS sequence"/>
</dbReference>
<keyword evidence="5" id="KW-0813">Transport</keyword>
<dbReference type="NCBIfam" id="TIGR00797">
    <property type="entry name" value="matE"/>
    <property type="match status" value="1"/>
</dbReference>
<dbReference type="CDD" id="cd13138">
    <property type="entry name" value="MATE_yoeA_like"/>
    <property type="match status" value="1"/>
</dbReference>
<feature type="transmembrane region" description="Helical" evidence="13">
    <location>
        <begin position="96"/>
        <end position="121"/>
    </location>
</feature>
<evidence type="ECO:0000256" key="4">
    <source>
        <dbReference type="ARBA" id="ARBA00020268"/>
    </source>
</evidence>
<feature type="transmembrane region" description="Helical" evidence="13">
    <location>
        <begin position="163"/>
        <end position="184"/>
    </location>
</feature>
<dbReference type="PANTHER" id="PTHR43298:SF2">
    <property type="entry name" value="FMN_FAD EXPORTER YEEO-RELATED"/>
    <property type="match status" value="1"/>
</dbReference>
<keyword evidence="10" id="KW-0406">Ion transport</keyword>
<evidence type="ECO:0000313" key="14">
    <source>
        <dbReference type="EMBL" id="MBE5036795.1"/>
    </source>
</evidence>
<evidence type="ECO:0000256" key="9">
    <source>
        <dbReference type="ARBA" id="ARBA00022989"/>
    </source>
</evidence>
<evidence type="ECO:0000256" key="5">
    <source>
        <dbReference type="ARBA" id="ARBA00022448"/>
    </source>
</evidence>
<gene>
    <name evidence="14" type="ORF">INF35_03210</name>
</gene>
<name>A0ABR9R116_9FIRM</name>
<dbReference type="PIRSF" id="PIRSF006603">
    <property type="entry name" value="DinF"/>
    <property type="match status" value="1"/>
</dbReference>